<reference evidence="5" key="1">
    <citation type="journal article" date="2014" name="Front. Microbiol.">
        <title>High frequency of phylogenetically diverse reductive dehalogenase-homologous genes in deep subseafloor sedimentary metagenomes.</title>
        <authorList>
            <person name="Kawai M."/>
            <person name="Futagami T."/>
            <person name="Toyoda A."/>
            <person name="Takaki Y."/>
            <person name="Nishi S."/>
            <person name="Hori S."/>
            <person name="Arai W."/>
            <person name="Tsubouchi T."/>
            <person name="Morono Y."/>
            <person name="Uchiyama I."/>
            <person name="Ito T."/>
            <person name="Fujiyama A."/>
            <person name="Inagaki F."/>
            <person name="Takami H."/>
        </authorList>
    </citation>
    <scope>NUCLEOTIDE SEQUENCE</scope>
    <source>
        <strain evidence="5">Expedition CK06-06</strain>
    </source>
</reference>
<dbReference type="SUPFAM" id="SSF52540">
    <property type="entry name" value="P-loop containing nucleoside triphosphate hydrolases"/>
    <property type="match status" value="1"/>
</dbReference>
<dbReference type="InterPro" id="IPR003959">
    <property type="entry name" value="ATPase_AAA_core"/>
</dbReference>
<sequence length="69" mass="7522">MLHEPRLLLMDEPATGLDVKSTASVVELIEQEKQAGAIVIIVTHEAKFASVVADRILQMDRGRIVEPAA</sequence>
<dbReference type="PANTHER" id="PTHR42939:SF1">
    <property type="entry name" value="ABC TRANSPORTER ATP-BINDING PROTEIN ALBC-RELATED"/>
    <property type="match status" value="1"/>
</dbReference>
<protein>
    <recommendedName>
        <fullName evidence="4">ATPase AAA-type core domain-containing protein</fullName>
    </recommendedName>
</protein>
<evidence type="ECO:0000256" key="2">
    <source>
        <dbReference type="ARBA" id="ARBA00022741"/>
    </source>
</evidence>
<dbReference type="Pfam" id="PF13304">
    <property type="entry name" value="AAA_21"/>
    <property type="match status" value="1"/>
</dbReference>
<feature type="domain" description="ATPase AAA-type core" evidence="4">
    <location>
        <begin position="4"/>
        <end position="45"/>
    </location>
</feature>
<keyword evidence="2" id="KW-0547">Nucleotide-binding</keyword>
<dbReference type="InterPro" id="IPR027417">
    <property type="entry name" value="P-loop_NTPase"/>
</dbReference>
<dbReference type="GO" id="GO:0005524">
    <property type="term" value="F:ATP binding"/>
    <property type="evidence" value="ECO:0007669"/>
    <property type="project" value="UniProtKB-KW"/>
</dbReference>
<dbReference type="EMBL" id="BART01024330">
    <property type="protein sequence ID" value="GAH03212.1"/>
    <property type="molecule type" value="Genomic_DNA"/>
</dbReference>
<dbReference type="AlphaFoldDB" id="X1C755"/>
<comment type="caution">
    <text evidence="5">The sequence shown here is derived from an EMBL/GenBank/DDBJ whole genome shotgun (WGS) entry which is preliminary data.</text>
</comment>
<keyword evidence="3" id="KW-0067">ATP-binding</keyword>
<gene>
    <name evidence="5" type="ORF">S01H4_43990</name>
</gene>
<evidence type="ECO:0000259" key="4">
    <source>
        <dbReference type="Pfam" id="PF13304"/>
    </source>
</evidence>
<organism evidence="5">
    <name type="scientific">marine sediment metagenome</name>
    <dbReference type="NCBI Taxonomy" id="412755"/>
    <lineage>
        <taxon>unclassified sequences</taxon>
        <taxon>metagenomes</taxon>
        <taxon>ecological metagenomes</taxon>
    </lineage>
</organism>
<keyword evidence="1" id="KW-0813">Transport</keyword>
<proteinExistence type="predicted"/>
<evidence type="ECO:0000256" key="3">
    <source>
        <dbReference type="ARBA" id="ARBA00022840"/>
    </source>
</evidence>
<dbReference type="PANTHER" id="PTHR42939">
    <property type="entry name" value="ABC TRANSPORTER ATP-BINDING PROTEIN ALBC-RELATED"/>
    <property type="match status" value="1"/>
</dbReference>
<dbReference type="Gene3D" id="3.40.50.300">
    <property type="entry name" value="P-loop containing nucleotide triphosphate hydrolases"/>
    <property type="match status" value="1"/>
</dbReference>
<name>X1C755_9ZZZZ</name>
<accession>X1C755</accession>
<dbReference type="InterPro" id="IPR051782">
    <property type="entry name" value="ABC_Transporter_VariousFunc"/>
</dbReference>
<evidence type="ECO:0000313" key="5">
    <source>
        <dbReference type="EMBL" id="GAH03212.1"/>
    </source>
</evidence>
<evidence type="ECO:0000256" key="1">
    <source>
        <dbReference type="ARBA" id="ARBA00022448"/>
    </source>
</evidence>
<dbReference type="GO" id="GO:0016887">
    <property type="term" value="F:ATP hydrolysis activity"/>
    <property type="evidence" value="ECO:0007669"/>
    <property type="project" value="InterPro"/>
</dbReference>